<reference evidence="1" key="1">
    <citation type="submission" date="2019-02" db="EMBL/GenBank/DDBJ databases">
        <authorList>
            <person name="Gruber-Vodicka R. H."/>
            <person name="Seah K. B. B."/>
        </authorList>
    </citation>
    <scope>NUCLEOTIDE SEQUENCE</scope>
    <source>
        <strain evidence="2">BECK_BZ163</strain>
        <strain evidence="3">BECK_BZ164</strain>
        <strain evidence="1">BECK_BZ165</strain>
    </source>
</reference>
<dbReference type="EMBL" id="CAADFL010000357">
    <property type="protein sequence ID" value="VFK15145.1"/>
    <property type="molecule type" value="Genomic_DNA"/>
</dbReference>
<sequence>MAWPQPKIRNHEEKLVGIEIQTALSIKHFGTRLMRTSITFQTEADKCSTLDAVARTLNQDRSSVINQALDAWLDVHRWQVAHIEEGQRQARNREFVTELEWRRAFERHRP</sequence>
<name>A0A450TAS1_9GAMM</name>
<accession>A0A450TAS1</accession>
<dbReference type="PANTHER" id="PTHR40688:SF2">
    <property type="entry name" value="RIBBON-HELIX-HELIX PROTEIN COPG DOMAIN-CONTAINING PROTEIN"/>
    <property type="match status" value="1"/>
</dbReference>
<proteinExistence type="predicted"/>
<gene>
    <name evidence="2" type="ORF">BECKFM1743A_GA0114220_103594</name>
    <name evidence="3" type="ORF">BECKFM1743B_GA0114221_103573</name>
    <name evidence="1" type="ORF">BECKFM1743C_GA0114222_103553</name>
</gene>
<protein>
    <submittedName>
        <fullName evidence="1">Predicted transcriptional regulator</fullName>
    </submittedName>
</protein>
<organism evidence="1">
    <name type="scientific">Candidatus Kentrum sp. FM</name>
    <dbReference type="NCBI Taxonomy" id="2126340"/>
    <lineage>
        <taxon>Bacteria</taxon>
        <taxon>Pseudomonadati</taxon>
        <taxon>Pseudomonadota</taxon>
        <taxon>Gammaproteobacteria</taxon>
        <taxon>Candidatus Kentrum</taxon>
    </lineage>
</organism>
<evidence type="ECO:0000313" key="3">
    <source>
        <dbReference type="EMBL" id="VFK15145.1"/>
    </source>
</evidence>
<dbReference type="AlphaFoldDB" id="A0A450TAS1"/>
<evidence type="ECO:0000313" key="1">
    <source>
        <dbReference type="EMBL" id="VFJ63817.1"/>
    </source>
</evidence>
<dbReference type="EMBL" id="CAADEZ010000359">
    <property type="protein sequence ID" value="VFJ64547.1"/>
    <property type="molecule type" value="Genomic_DNA"/>
</dbReference>
<dbReference type="InterPro" id="IPR052991">
    <property type="entry name" value="Non-func_TypeII_TA_Antitoxin"/>
</dbReference>
<dbReference type="PANTHER" id="PTHR40688">
    <property type="match status" value="1"/>
</dbReference>
<evidence type="ECO:0000313" key="2">
    <source>
        <dbReference type="EMBL" id="VFJ64547.1"/>
    </source>
</evidence>
<dbReference type="EMBL" id="CAADFA010000355">
    <property type="protein sequence ID" value="VFJ63817.1"/>
    <property type="molecule type" value="Genomic_DNA"/>
</dbReference>